<feature type="region of interest" description="Disordered" evidence="1">
    <location>
        <begin position="85"/>
        <end position="109"/>
    </location>
</feature>
<feature type="compositionally biased region" description="Pro residues" evidence="1">
    <location>
        <begin position="90"/>
        <end position="109"/>
    </location>
</feature>
<protein>
    <recommendedName>
        <fullName evidence="2">Glycosyl transferase CAP10 domain-containing protein</fullName>
    </recommendedName>
</protein>
<dbReference type="Pfam" id="PF05686">
    <property type="entry name" value="Glyco_transf_90"/>
    <property type="match status" value="2"/>
</dbReference>
<dbReference type="OMA" id="DSMESHF"/>
<dbReference type="InterPro" id="IPR051091">
    <property type="entry name" value="O-Glucosyltr/Glycosyltrsf_90"/>
</dbReference>
<dbReference type="Proteomes" id="UP000298652">
    <property type="component" value="Chromosome 4"/>
</dbReference>
<dbReference type="AlphaFoldDB" id="A0A4U6UZ90"/>
<keyword evidence="4" id="KW-1185">Reference proteome</keyword>
<dbReference type="PANTHER" id="PTHR12203:SF70">
    <property type="entry name" value="OS06G0152700 PROTEIN"/>
    <property type="match status" value="1"/>
</dbReference>
<evidence type="ECO:0000256" key="1">
    <source>
        <dbReference type="SAM" id="MobiDB-lite"/>
    </source>
</evidence>
<organism evidence="3 4">
    <name type="scientific">Setaria viridis</name>
    <name type="common">Green bristlegrass</name>
    <name type="synonym">Setaria italica subsp. viridis</name>
    <dbReference type="NCBI Taxonomy" id="4556"/>
    <lineage>
        <taxon>Eukaryota</taxon>
        <taxon>Viridiplantae</taxon>
        <taxon>Streptophyta</taxon>
        <taxon>Embryophyta</taxon>
        <taxon>Tracheophyta</taxon>
        <taxon>Spermatophyta</taxon>
        <taxon>Magnoliopsida</taxon>
        <taxon>Liliopsida</taxon>
        <taxon>Poales</taxon>
        <taxon>Poaceae</taxon>
        <taxon>PACMAD clade</taxon>
        <taxon>Panicoideae</taxon>
        <taxon>Panicodae</taxon>
        <taxon>Paniceae</taxon>
        <taxon>Cenchrinae</taxon>
        <taxon>Setaria</taxon>
    </lineage>
</organism>
<evidence type="ECO:0000313" key="4">
    <source>
        <dbReference type="Proteomes" id="UP000298652"/>
    </source>
</evidence>
<dbReference type="PANTHER" id="PTHR12203">
    <property type="entry name" value="KDEL LYS-ASP-GLU-LEU CONTAINING - RELATED"/>
    <property type="match status" value="1"/>
</dbReference>
<evidence type="ECO:0000313" key="3">
    <source>
        <dbReference type="EMBL" id="TKW20183.1"/>
    </source>
</evidence>
<gene>
    <name evidence="3" type="ORF">SEVIR_4G069200v2</name>
</gene>
<proteinExistence type="predicted"/>
<dbReference type="InterPro" id="IPR006598">
    <property type="entry name" value="CAP10"/>
</dbReference>
<dbReference type="EMBL" id="CM016555">
    <property type="protein sequence ID" value="TKW20183.1"/>
    <property type="molecule type" value="Genomic_DNA"/>
</dbReference>
<sequence length="448" mass="50527">MPASDGGARGCRRWRRRPWTSRLYTGQPKRNGIRPTQMMECWGFPGSCRWIDLDVSSPIDMINIGAAPVASIPFCGNVTSPRRLTCPGTPTAPPPSPTTPPPTSGPAPPCPDYFRYIHDDLRPWRGAGITRASVERARRHANFRLVVVGGRAYVEKYRRAHQTRDVFTQWGIPAAAPPLPRPRSRPGHHVRLRRPPRVHAADFPAPAEAPPVFLYCNDASTLDIVFPGWSSGDGRRRTSGRDAGGGEAGERARAVAGEAGRQPYAYWKAKPHVYRIRHELMRCNVSNDQEWNARLFTQDWKHAIRNGFKEGNAWSVSEKYILACDSPVLFVATPFQDNLSRGLVAGKHYWPINRDHMYYMLHLLTEYAKLLRYKPTVPKKVVEICSESIVCPTRGLHRECMMDSMESHFTGFSPCTLPPPFTKEEAKEIADREAEVLRNIENIERLAS</sequence>
<evidence type="ECO:0000259" key="2">
    <source>
        <dbReference type="SMART" id="SM00672"/>
    </source>
</evidence>
<reference evidence="3" key="1">
    <citation type="submission" date="2019-03" db="EMBL/GenBank/DDBJ databases">
        <title>WGS assembly of Setaria viridis.</title>
        <authorList>
            <person name="Huang P."/>
            <person name="Jenkins J."/>
            <person name="Grimwood J."/>
            <person name="Barry K."/>
            <person name="Healey A."/>
            <person name="Mamidi S."/>
            <person name="Sreedasyam A."/>
            <person name="Shu S."/>
            <person name="Feldman M."/>
            <person name="Wu J."/>
            <person name="Yu Y."/>
            <person name="Chen C."/>
            <person name="Johnson J."/>
            <person name="Rokhsar D."/>
            <person name="Baxter I."/>
            <person name="Schmutz J."/>
            <person name="Brutnell T."/>
            <person name="Kellogg E."/>
        </authorList>
    </citation>
    <scope>NUCLEOTIDE SEQUENCE [LARGE SCALE GENOMIC DNA]</scope>
</reference>
<accession>A0A4U6UZ90</accession>
<name>A0A4U6UZ90_SETVI</name>
<feature type="region of interest" description="Disordered" evidence="1">
    <location>
        <begin position="233"/>
        <end position="255"/>
    </location>
</feature>
<feature type="domain" description="Glycosyl transferase CAP10" evidence="2">
    <location>
        <begin position="196"/>
        <end position="374"/>
    </location>
</feature>
<dbReference type="SMART" id="SM00672">
    <property type="entry name" value="CAP10"/>
    <property type="match status" value="1"/>
</dbReference>
<dbReference type="Gramene" id="TKW20183">
    <property type="protein sequence ID" value="TKW20183"/>
    <property type="gene ID" value="SEVIR_4G069200v2"/>
</dbReference>